<dbReference type="RefSeq" id="WP_379680767.1">
    <property type="nucleotide sequence ID" value="NZ_JBHLWP010000016.1"/>
</dbReference>
<reference evidence="2 3" key="1">
    <citation type="submission" date="2024-09" db="EMBL/GenBank/DDBJ databases">
        <authorList>
            <person name="Sun Q."/>
            <person name="Mori K."/>
        </authorList>
    </citation>
    <scope>NUCLEOTIDE SEQUENCE [LARGE SCALE GENOMIC DNA]</scope>
    <source>
        <strain evidence="2 3">CCM 7792</strain>
    </source>
</reference>
<keyword evidence="2" id="KW-0378">Hydrolase</keyword>
<gene>
    <name evidence="2" type="ORF">ACFFJK_17220</name>
</gene>
<dbReference type="EMBL" id="JBHLWP010000016">
    <property type="protein sequence ID" value="MFC0253641.1"/>
    <property type="molecule type" value="Genomic_DNA"/>
</dbReference>
<feature type="domain" description="AB hydrolase-1" evidence="1">
    <location>
        <begin position="3"/>
        <end position="218"/>
    </location>
</feature>
<evidence type="ECO:0000313" key="3">
    <source>
        <dbReference type="Proteomes" id="UP001589773"/>
    </source>
</evidence>
<name>A0ABV6FJR7_9BURK</name>
<dbReference type="InterPro" id="IPR029058">
    <property type="entry name" value="AB_hydrolase_fold"/>
</dbReference>
<dbReference type="InterPro" id="IPR050266">
    <property type="entry name" value="AB_hydrolase_sf"/>
</dbReference>
<evidence type="ECO:0000313" key="2">
    <source>
        <dbReference type="EMBL" id="MFC0253641.1"/>
    </source>
</evidence>
<keyword evidence="3" id="KW-1185">Reference proteome</keyword>
<sequence length="234" mass="25282">MSILLVPGYMLDETLWDDVLGPLGKFGPLVHADLRHDATIEAMARRALSGAPDTFILVGFSMGGYVAREMVRLAPERVRALVLIATSTRPDSPALRQSRGRVGKAAPSVSFSGLSRVAIATSLHPKERDNEAMIERVRAMSVRLGGEVFRRQSMLERASDLGRLHAIRCPTLVIAAGQDRLRSREESEELHAGIAGSELVVIEDSGHMLPIEAPGALAGVIVPWLERVLPGRGA</sequence>
<dbReference type="GO" id="GO:0016787">
    <property type="term" value="F:hydrolase activity"/>
    <property type="evidence" value="ECO:0007669"/>
    <property type="project" value="UniProtKB-KW"/>
</dbReference>
<comment type="caution">
    <text evidence="2">The sequence shown here is derived from an EMBL/GenBank/DDBJ whole genome shotgun (WGS) entry which is preliminary data.</text>
</comment>
<dbReference type="PANTHER" id="PTHR43798">
    <property type="entry name" value="MONOACYLGLYCEROL LIPASE"/>
    <property type="match status" value="1"/>
</dbReference>
<dbReference type="InterPro" id="IPR000073">
    <property type="entry name" value="AB_hydrolase_1"/>
</dbReference>
<dbReference type="SUPFAM" id="SSF53474">
    <property type="entry name" value="alpha/beta-Hydrolases"/>
    <property type="match status" value="1"/>
</dbReference>
<organism evidence="2 3">
    <name type="scientific">Massilia consociata</name>
    <dbReference type="NCBI Taxonomy" id="760117"/>
    <lineage>
        <taxon>Bacteria</taxon>
        <taxon>Pseudomonadati</taxon>
        <taxon>Pseudomonadota</taxon>
        <taxon>Betaproteobacteria</taxon>
        <taxon>Burkholderiales</taxon>
        <taxon>Oxalobacteraceae</taxon>
        <taxon>Telluria group</taxon>
        <taxon>Massilia</taxon>
    </lineage>
</organism>
<protein>
    <submittedName>
        <fullName evidence="2">Alpha/beta fold hydrolase</fullName>
    </submittedName>
</protein>
<accession>A0ABV6FJR7</accession>
<dbReference type="Gene3D" id="3.40.50.1820">
    <property type="entry name" value="alpha/beta hydrolase"/>
    <property type="match status" value="1"/>
</dbReference>
<dbReference type="PANTHER" id="PTHR43798:SF29">
    <property type="entry name" value="AB HYDROLASE-1 DOMAIN-CONTAINING PROTEIN"/>
    <property type="match status" value="1"/>
</dbReference>
<proteinExistence type="predicted"/>
<dbReference type="Proteomes" id="UP001589773">
    <property type="component" value="Unassembled WGS sequence"/>
</dbReference>
<evidence type="ECO:0000259" key="1">
    <source>
        <dbReference type="Pfam" id="PF12697"/>
    </source>
</evidence>
<dbReference type="Pfam" id="PF12697">
    <property type="entry name" value="Abhydrolase_6"/>
    <property type="match status" value="1"/>
</dbReference>